<protein>
    <submittedName>
        <fullName evidence="2">Uncharacterized protein</fullName>
    </submittedName>
</protein>
<keyword evidence="1" id="KW-0812">Transmembrane</keyword>
<evidence type="ECO:0000256" key="1">
    <source>
        <dbReference type="SAM" id="Phobius"/>
    </source>
</evidence>
<keyword evidence="1" id="KW-0472">Membrane</keyword>
<dbReference type="AlphaFoldDB" id="A0AAP8SLD9"/>
<dbReference type="EMBL" id="PKUR01000011">
    <property type="protein sequence ID" value="PLW84509.1"/>
    <property type="molecule type" value="Genomic_DNA"/>
</dbReference>
<organism evidence="2 3">
    <name type="scientific">Halioglobus japonicus</name>
    <dbReference type="NCBI Taxonomy" id="930805"/>
    <lineage>
        <taxon>Bacteria</taxon>
        <taxon>Pseudomonadati</taxon>
        <taxon>Pseudomonadota</taxon>
        <taxon>Gammaproteobacteria</taxon>
        <taxon>Cellvibrionales</taxon>
        <taxon>Halieaceae</taxon>
        <taxon>Halioglobus</taxon>
    </lineage>
</organism>
<name>A0AAP8SLD9_9GAMM</name>
<dbReference type="RefSeq" id="WP_084198044.1">
    <property type="nucleotide sequence ID" value="NZ_BMYL01000013.1"/>
</dbReference>
<keyword evidence="1" id="KW-1133">Transmembrane helix</keyword>
<evidence type="ECO:0000313" key="3">
    <source>
        <dbReference type="Proteomes" id="UP000235162"/>
    </source>
</evidence>
<accession>A0AAP8SLD9</accession>
<dbReference type="Proteomes" id="UP000235162">
    <property type="component" value="Unassembled WGS sequence"/>
</dbReference>
<sequence length="114" mass="12519">MYSLDEYAKPILALLLILVVIAMLGFLKFESGEGSASYVKAEIISYSRQSTGKSSPDPAFYAELPSGVGVFVRDWGEIPATYRGPVILELQKGQLSGKAIYKIDVERTSRLLND</sequence>
<gene>
    <name evidence="2" type="ORF">C0029_18840</name>
</gene>
<dbReference type="KEGG" id="hja:BST95_02610"/>
<comment type="caution">
    <text evidence="2">The sequence shown here is derived from an EMBL/GenBank/DDBJ whole genome shotgun (WGS) entry which is preliminary data.</text>
</comment>
<evidence type="ECO:0000313" key="2">
    <source>
        <dbReference type="EMBL" id="PLW84509.1"/>
    </source>
</evidence>
<proteinExistence type="predicted"/>
<feature type="transmembrane region" description="Helical" evidence="1">
    <location>
        <begin position="12"/>
        <end position="29"/>
    </location>
</feature>
<reference evidence="2 3" key="1">
    <citation type="submission" date="2018-01" db="EMBL/GenBank/DDBJ databases">
        <title>The draft genome sequence of Halioglobus japonicus S1-36.</title>
        <authorList>
            <person name="Du Z.-J."/>
            <person name="Shi M.-J."/>
        </authorList>
    </citation>
    <scope>NUCLEOTIDE SEQUENCE [LARGE SCALE GENOMIC DNA]</scope>
    <source>
        <strain evidence="2 3">S1-36</strain>
    </source>
</reference>
<keyword evidence="3" id="KW-1185">Reference proteome</keyword>